<evidence type="ECO:0000313" key="1">
    <source>
        <dbReference type="EMBL" id="GGF26153.1"/>
    </source>
</evidence>
<accession>A0A917B618</accession>
<evidence type="ECO:0000313" key="2">
    <source>
        <dbReference type="Proteomes" id="UP000660110"/>
    </source>
</evidence>
<organism evidence="1 2">
    <name type="scientific">Halobacillus andaensis</name>
    <dbReference type="NCBI Taxonomy" id="1176239"/>
    <lineage>
        <taxon>Bacteria</taxon>
        <taxon>Bacillati</taxon>
        <taxon>Bacillota</taxon>
        <taxon>Bacilli</taxon>
        <taxon>Bacillales</taxon>
        <taxon>Bacillaceae</taxon>
        <taxon>Halobacillus</taxon>
    </lineage>
</organism>
<dbReference type="EMBL" id="BMEL01000003">
    <property type="protein sequence ID" value="GGF26153.1"/>
    <property type="molecule type" value="Genomic_DNA"/>
</dbReference>
<reference evidence="1" key="1">
    <citation type="journal article" date="2014" name="Int. J. Syst. Evol. Microbiol.">
        <title>Complete genome sequence of Corynebacterium casei LMG S-19264T (=DSM 44701T), isolated from a smear-ripened cheese.</title>
        <authorList>
            <consortium name="US DOE Joint Genome Institute (JGI-PGF)"/>
            <person name="Walter F."/>
            <person name="Albersmeier A."/>
            <person name="Kalinowski J."/>
            <person name="Ruckert C."/>
        </authorList>
    </citation>
    <scope>NUCLEOTIDE SEQUENCE</scope>
    <source>
        <strain evidence="1">CGMCC 1.12153</strain>
    </source>
</reference>
<gene>
    <name evidence="1" type="ORF">GCM10010954_26430</name>
</gene>
<dbReference type="Proteomes" id="UP000660110">
    <property type="component" value="Unassembled WGS sequence"/>
</dbReference>
<proteinExistence type="predicted"/>
<sequence>MEKPLFFRKLFLPPGAKAPSLSADERPSFLAKPTLGDLGTLVLPQEWKGPRSLEFL</sequence>
<reference evidence="1" key="2">
    <citation type="submission" date="2020-09" db="EMBL/GenBank/DDBJ databases">
        <authorList>
            <person name="Sun Q."/>
            <person name="Zhou Y."/>
        </authorList>
    </citation>
    <scope>NUCLEOTIDE SEQUENCE</scope>
    <source>
        <strain evidence="1">CGMCC 1.12153</strain>
    </source>
</reference>
<keyword evidence="2" id="KW-1185">Reference proteome</keyword>
<dbReference type="AlphaFoldDB" id="A0A917B618"/>
<protein>
    <submittedName>
        <fullName evidence="1">Uncharacterized protein</fullName>
    </submittedName>
</protein>
<comment type="caution">
    <text evidence="1">The sequence shown here is derived from an EMBL/GenBank/DDBJ whole genome shotgun (WGS) entry which is preliminary data.</text>
</comment>
<name>A0A917B618_HALAA</name>